<protein>
    <submittedName>
        <fullName evidence="1">Uncharacterized protein</fullName>
    </submittedName>
</protein>
<accession>A0A504UEK9</accession>
<keyword evidence="2" id="KW-1185">Reference proteome</keyword>
<organism evidence="1 2">
    <name type="scientific">Rhizobium glycinendophyticum</name>
    <dbReference type="NCBI Taxonomy" id="2589807"/>
    <lineage>
        <taxon>Bacteria</taxon>
        <taxon>Pseudomonadati</taxon>
        <taxon>Pseudomonadota</taxon>
        <taxon>Alphaproteobacteria</taxon>
        <taxon>Hyphomicrobiales</taxon>
        <taxon>Rhizobiaceae</taxon>
        <taxon>Rhizobium/Agrobacterium group</taxon>
        <taxon>Rhizobium</taxon>
    </lineage>
</organism>
<dbReference type="AlphaFoldDB" id="A0A504UEK9"/>
<name>A0A504UEK9_9HYPH</name>
<dbReference type="EMBL" id="VFYP01000001">
    <property type="protein sequence ID" value="TPP11520.1"/>
    <property type="molecule type" value="Genomic_DNA"/>
</dbReference>
<reference evidence="1 2" key="1">
    <citation type="submission" date="2019-06" db="EMBL/GenBank/DDBJ databases">
        <title>Rhizobium sp. CL12 isolated from roots of soybean.</title>
        <authorList>
            <person name="Wang C."/>
        </authorList>
    </citation>
    <scope>NUCLEOTIDE SEQUENCE [LARGE SCALE GENOMIC DNA]</scope>
    <source>
        <strain evidence="1 2">CL12</strain>
    </source>
</reference>
<proteinExistence type="predicted"/>
<evidence type="ECO:0000313" key="1">
    <source>
        <dbReference type="EMBL" id="TPP11520.1"/>
    </source>
</evidence>
<gene>
    <name evidence="1" type="ORF">FJQ55_12160</name>
</gene>
<evidence type="ECO:0000313" key="2">
    <source>
        <dbReference type="Proteomes" id="UP000316429"/>
    </source>
</evidence>
<dbReference type="OrthoDB" id="8391535at2"/>
<sequence>MFRQLSKDDRSIRHDSVYLEIGQCVAAVARGTPIHDLQCSSTIHMAVAFIVGARVWNANWSDEAIWKMLDRWQRLAVFDHGVHPAFKAVAVDDTLGV</sequence>
<dbReference type="RefSeq" id="WP_140828237.1">
    <property type="nucleotide sequence ID" value="NZ_VFYP01000001.1"/>
</dbReference>
<comment type="caution">
    <text evidence="1">The sequence shown here is derived from an EMBL/GenBank/DDBJ whole genome shotgun (WGS) entry which is preliminary data.</text>
</comment>
<dbReference type="Proteomes" id="UP000316429">
    <property type="component" value="Unassembled WGS sequence"/>
</dbReference>